<comment type="caution">
    <text evidence="10">The sequence shown here is derived from an EMBL/GenBank/DDBJ whole genome shotgun (WGS) entry which is preliminary data.</text>
</comment>
<evidence type="ECO:0000256" key="4">
    <source>
        <dbReference type="ARBA" id="ARBA00023002"/>
    </source>
</evidence>
<sequence>MIKIPERVINEIKEYPVKLKEFKAGIIEPDRFKPYRVSMGIYEQRDNNTFMIRTRIPSGVITLEQFKKITELADIHSHGHVHLTTRQDVQFHKVSLEGTEAIMMGLLDVGIMTRGTGGNTARNVVASALSGVSKEEPFDVTLDALATTEFLLTEPSAFNLPRKYKIGFSISKADDANATVSDLGFIAKEKDGQLGYELYGAGGLGGRSTTALKLDEFIPRSEILYHVLAMKNIFEKEGDRTNKHSARIRFIVYRLGEEEFRRRYNEELEIVKKEYKLDLDLPLEVSSAAPNNNAASKSNNIVAQRQEGLYALYIHPQNGNITVKNINKILDFLSNLAYETTIRLTNTQGLYVRDLKEEDVSKLDEITKEFSSPFVLDHSVACAGAATCKLGLCLSQNLLDAIVEKFETVEESIKSLLPQIFISGCPNSCGQHQKGKIGLAGKAKRTEKGLVPHYTLFLNGNFGENAELGKASGDIPTKKIPDFLYEIGVLKSQSNIESFSEFLNAKADEINNLVQKFSEIDVDNEDLYYDYGSDEKFSLKGRGPGECSAGVLDVIQLDLNNADAALADYDKSKVSSKLYDASVSAARALLVLNGVDSSKERVIFKEFDTHFIDTGLIKKEIKELINDLIDFKLGDIDSLHEQYEDVKYLATRVRKMFESLSPQLNITLEKEWHPEITEVEETSSESKENTSLNIVDFKGVKCPINFVKVKIELSKIPSGETIGFYLDDGEPIKNVPRSVEGEGHEIIEINENFEGYNLLVVKKK</sequence>
<dbReference type="InterPro" id="IPR001455">
    <property type="entry name" value="TusA-like"/>
</dbReference>
<keyword evidence="6" id="KW-0411">Iron-sulfur</keyword>
<evidence type="ECO:0000256" key="5">
    <source>
        <dbReference type="ARBA" id="ARBA00023004"/>
    </source>
</evidence>
<evidence type="ECO:0000259" key="8">
    <source>
        <dbReference type="Pfam" id="PF01206"/>
    </source>
</evidence>
<dbReference type="Gene3D" id="3.30.110.40">
    <property type="entry name" value="TusA-like domain"/>
    <property type="match status" value="1"/>
</dbReference>
<dbReference type="InterPro" id="IPR051329">
    <property type="entry name" value="NIR_SIR_4Fe-4S"/>
</dbReference>
<dbReference type="Gene3D" id="3.30.413.10">
    <property type="entry name" value="Sulfite Reductase Hemoprotein, domain 1"/>
    <property type="match status" value="2"/>
</dbReference>
<dbReference type="EMBL" id="SMAL01000006">
    <property type="protein sequence ID" value="TCT14237.1"/>
    <property type="molecule type" value="Genomic_DNA"/>
</dbReference>
<evidence type="ECO:0000313" key="10">
    <source>
        <dbReference type="EMBL" id="TCT14237.1"/>
    </source>
</evidence>
<dbReference type="Gene3D" id="1.20.120.330">
    <property type="entry name" value="Nucleotidyltransferases domain 2"/>
    <property type="match status" value="1"/>
</dbReference>
<dbReference type="GO" id="GO:0046872">
    <property type="term" value="F:metal ion binding"/>
    <property type="evidence" value="ECO:0007669"/>
    <property type="project" value="UniProtKB-KW"/>
</dbReference>
<evidence type="ECO:0000256" key="3">
    <source>
        <dbReference type="ARBA" id="ARBA00022723"/>
    </source>
</evidence>
<dbReference type="RefSeq" id="WP_132252472.1">
    <property type="nucleotide sequence ID" value="NZ_SMAL01000006.1"/>
</dbReference>
<name>A0A4R3MMH6_9FIRM</name>
<dbReference type="Gene3D" id="3.90.480.10">
    <property type="entry name" value="Sulfite Reductase Hemoprotein,Domain 2"/>
    <property type="match status" value="1"/>
</dbReference>
<dbReference type="Proteomes" id="UP000294902">
    <property type="component" value="Unassembled WGS sequence"/>
</dbReference>
<keyword evidence="11" id="KW-1185">Reference proteome</keyword>
<evidence type="ECO:0000259" key="7">
    <source>
        <dbReference type="Pfam" id="PF01077"/>
    </source>
</evidence>
<evidence type="ECO:0000256" key="2">
    <source>
        <dbReference type="ARBA" id="ARBA00022617"/>
    </source>
</evidence>
<dbReference type="PANTHER" id="PTHR32439:SF9">
    <property type="entry name" value="BLR3264 PROTEIN"/>
    <property type="match status" value="1"/>
</dbReference>
<keyword evidence="1" id="KW-0004">4Fe-4S</keyword>
<dbReference type="Pfam" id="PF01077">
    <property type="entry name" value="NIR_SIR"/>
    <property type="match status" value="1"/>
</dbReference>
<dbReference type="SUPFAM" id="SSF55124">
    <property type="entry name" value="Nitrite/Sulfite reductase N-terminal domain-like"/>
    <property type="match status" value="2"/>
</dbReference>
<accession>A0A4R3MMH6</accession>
<keyword evidence="4" id="KW-0560">Oxidoreductase</keyword>
<dbReference type="Pfam" id="PF03460">
    <property type="entry name" value="NIR_SIR_ferr"/>
    <property type="match status" value="2"/>
</dbReference>
<protein>
    <submittedName>
        <fullName evidence="10">Sulfite reductase (Ferredoxin)</fullName>
    </submittedName>
</protein>
<proteinExistence type="predicted"/>
<dbReference type="GO" id="GO:0016491">
    <property type="term" value="F:oxidoreductase activity"/>
    <property type="evidence" value="ECO:0007669"/>
    <property type="project" value="UniProtKB-KW"/>
</dbReference>
<dbReference type="GO" id="GO:0020037">
    <property type="term" value="F:heme binding"/>
    <property type="evidence" value="ECO:0007669"/>
    <property type="project" value="InterPro"/>
</dbReference>
<feature type="domain" description="UPF0033" evidence="8">
    <location>
        <begin position="694"/>
        <end position="761"/>
    </location>
</feature>
<dbReference type="SUPFAM" id="SSF64307">
    <property type="entry name" value="SirA-like"/>
    <property type="match status" value="1"/>
</dbReference>
<organism evidence="10 11">
    <name type="scientific">Natranaerovirga pectinivora</name>
    <dbReference type="NCBI Taxonomy" id="682400"/>
    <lineage>
        <taxon>Bacteria</taxon>
        <taxon>Bacillati</taxon>
        <taxon>Bacillota</taxon>
        <taxon>Clostridia</taxon>
        <taxon>Lachnospirales</taxon>
        <taxon>Natranaerovirgaceae</taxon>
        <taxon>Natranaerovirga</taxon>
    </lineage>
</organism>
<dbReference type="InterPro" id="IPR045854">
    <property type="entry name" value="NO2/SO3_Rdtase_4Fe4S_sf"/>
</dbReference>
<dbReference type="AlphaFoldDB" id="A0A4R3MMH6"/>
<dbReference type="InterPro" id="IPR005117">
    <property type="entry name" value="NiRdtase/SiRdtase_haem-b_fer"/>
</dbReference>
<dbReference type="PANTHER" id="PTHR32439">
    <property type="entry name" value="FERREDOXIN--NITRITE REDUCTASE, CHLOROPLASTIC"/>
    <property type="match status" value="1"/>
</dbReference>
<dbReference type="InterPro" id="IPR006066">
    <property type="entry name" value="NO2/SO3_Rdtase_FeS/sirohaem_BS"/>
</dbReference>
<feature type="domain" description="Nitrite/Sulfite reductase ferredoxin-like" evidence="9">
    <location>
        <begin position="303"/>
        <end position="369"/>
    </location>
</feature>
<evidence type="ECO:0000256" key="1">
    <source>
        <dbReference type="ARBA" id="ARBA00022485"/>
    </source>
</evidence>
<feature type="domain" description="Nitrite/Sulfite reductase ferredoxin-like" evidence="9">
    <location>
        <begin position="42"/>
        <end position="106"/>
    </location>
</feature>
<keyword evidence="2" id="KW-0349">Heme</keyword>
<evidence type="ECO:0000313" key="11">
    <source>
        <dbReference type="Proteomes" id="UP000294902"/>
    </source>
</evidence>
<dbReference type="Pfam" id="PF01206">
    <property type="entry name" value="TusA"/>
    <property type="match status" value="1"/>
</dbReference>
<dbReference type="InterPro" id="IPR036136">
    <property type="entry name" value="Nit/Sulf_reduc_fer-like_dom_sf"/>
</dbReference>
<dbReference type="PRINTS" id="PR00397">
    <property type="entry name" value="SIROHAEM"/>
</dbReference>
<feature type="domain" description="Nitrite/sulphite reductase 4Fe-4S" evidence="7">
    <location>
        <begin position="118"/>
        <end position="269"/>
    </location>
</feature>
<dbReference type="InterPro" id="IPR006067">
    <property type="entry name" value="NO2/SO3_Rdtase_4Fe4S_dom"/>
</dbReference>
<dbReference type="OrthoDB" id="9803707at2"/>
<keyword evidence="3" id="KW-0479">Metal-binding</keyword>
<evidence type="ECO:0000259" key="9">
    <source>
        <dbReference type="Pfam" id="PF03460"/>
    </source>
</evidence>
<dbReference type="InterPro" id="IPR036868">
    <property type="entry name" value="TusA-like_sf"/>
</dbReference>
<keyword evidence="5" id="KW-0408">Iron</keyword>
<gene>
    <name evidence="10" type="ORF">EDC18_10633</name>
</gene>
<dbReference type="SUPFAM" id="SSF56014">
    <property type="entry name" value="Nitrite and sulphite reductase 4Fe-4S domain-like"/>
    <property type="match status" value="2"/>
</dbReference>
<reference evidence="10 11" key="1">
    <citation type="submission" date="2019-03" db="EMBL/GenBank/DDBJ databases">
        <title>Genomic Encyclopedia of Type Strains, Phase IV (KMG-IV): sequencing the most valuable type-strain genomes for metagenomic binning, comparative biology and taxonomic classification.</title>
        <authorList>
            <person name="Goeker M."/>
        </authorList>
    </citation>
    <scope>NUCLEOTIDE SEQUENCE [LARGE SCALE GENOMIC DNA]</scope>
    <source>
        <strain evidence="10 11">DSM 24629</strain>
    </source>
</reference>
<dbReference type="GO" id="GO:0051539">
    <property type="term" value="F:4 iron, 4 sulfur cluster binding"/>
    <property type="evidence" value="ECO:0007669"/>
    <property type="project" value="UniProtKB-KW"/>
</dbReference>
<dbReference type="CDD" id="cd00291">
    <property type="entry name" value="SirA_YedF_YeeD"/>
    <property type="match status" value="1"/>
</dbReference>
<evidence type="ECO:0000256" key="6">
    <source>
        <dbReference type="ARBA" id="ARBA00023014"/>
    </source>
</evidence>